<dbReference type="InterPro" id="IPR000477">
    <property type="entry name" value="RT_dom"/>
</dbReference>
<organism evidence="2 3">
    <name type="scientific">Punica granatum</name>
    <name type="common">Pomegranate</name>
    <dbReference type="NCBI Taxonomy" id="22663"/>
    <lineage>
        <taxon>Eukaryota</taxon>
        <taxon>Viridiplantae</taxon>
        <taxon>Streptophyta</taxon>
        <taxon>Embryophyta</taxon>
        <taxon>Tracheophyta</taxon>
        <taxon>Spermatophyta</taxon>
        <taxon>Magnoliopsida</taxon>
        <taxon>eudicotyledons</taxon>
        <taxon>Gunneridae</taxon>
        <taxon>Pentapetalae</taxon>
        <taxon>rosids</taxon>
        <taxon>malvids</taxon>
        <taxon>Myrtales</taxon>
        <taxon>Lythraceae</taxon>
        <taxon>Punica</taxon>
    </lineage>
</organism>
<accession>A0A2I0KAY2</accession>
<gene>
    <name evidence="2" type="ORF">CRG98_013920</name>
</gene>
<sequence length="158" mass="18592">MSPCAVPVLLMPKKNGTWRMCVDCRAVNKITVKYRHPISRLDDMLDELHGSTLFTKIDLKSGYHQIRMKEGDEWKTAFKTKHGLYEWLVMPFGLTNVPSTFMRLMNHVLRAFIGKFVVVYFDDILVYSKSLKDHIHHLRRVLQALRHEKLYANLKKFS</sequence>
<comment type="caution">
    <text evidence="2">The sequence shown here is derived from an EMBL/GenBank/DDBJ whole genome shotgun (WGS) entry which is preliminary data.</text>
</comment>
<dbReference type="InterPro" id="IPR043502">
    <property type="entry name" value="DNA/RNA_pol_sf"/>
</dbReference>
<dbReference type="CDD" id="cd01647">
    <property type="entry name" value="RT_LTR"/>
    <property type="match status" value="1"/>
</dbReference>
<dbReference type="Gene3D" id="3.10.10.10">
    <property type="entry name" value="HIV Type 1 Reverse Transcriptase, subunit A, domain 1"/>
    <property type="match status" value="1"/>
</dbReference>
<reference evidence="2 3" key="1">
    <citation type="submission" date="2017-11" db="EMBL/GenBank/DDBJ databases">
        <title>De-novo sequencing of pomegranate (Punica granatum L.) genome.</title>
        <authorList>
            <person name="Akparov Z."/>
            <person name="Amiraslanov A."/>
            <person name="Hajiyeva S."/>
            <person name="Abbasov M."/>
            <person name="Kaur K."/>
            <person name="Hamwieh A."/>
            <person name="Solovyev V."/>
            <person name="Salamov A."/>
            <person name="Braich B."/>
            <person name="Kosarev P."/>
            <person name="Mahmoud A."/>
            <person name="Hajiyev E."/>
            <person name="Babayeva S."/>
            <person name="Izzatullayeva V."/>
            <person name="Mammadov A."/>
            <person name="Mammadov A."/>
            <person name="Sharifova S."/>
            <person name="Ojaghi J."/>
            <person name="Eynullazada K."/>
            <person name="Bayramov B."/>
            <person name="Abdulazimova A."/>
            <person name="Shahmuradov I."/>
        </authorList>
    </citation>
    <scope>NUCLEOTIDE SEQUENCE [LARGE SCALE GENOMIC DNA]</scope>
    <source>
        <strain evidence="3">cv. AG2017</strain>
        <tissue evidence="2">Leaf</tissue>
    </source>
</reference>
<protein>
    <recommendedName>
        <fullName evidence="1">Reverse transcriptase domain-containing protein</fullName>
    </recommendedName>
</protein>
<dbReference type="STRING" id="22663.A0A2I0KAY2"/>
<evidence type="ECO:0000313" key="2">
    <source>
        <dbReference type="EMBL" id="PKI65695.1"/>
    </source>
</evidence>
<dbReference type="PANTHER" id="PTHR24559">
    <property type="entry name" value="TRANSPOSON TY3-I GAG-POL POLYPROTEIN"/>
    <property type="match status" value="1"/>
</dbReference>
<dbReference type="Pfam" id="PF00078">
    <property type="entry name" value="RVT_1"/>
    <property type="match status" value="1"/>
</dbReference>
<dbReference type="AlphaFoldDB" id="A0A2I0KAY2"/>
<dbReference type="EMBL" id="PGOL01000736">
    <property type="protein sequence ID" value="PKI65695.1"/>
    <property type="molecule type" value="Genomic_DNA"/>
</dbReference>
<dbReference type="PROSITE" id="PS50878">
    <property type="entry name" value="RT_POL"/>
    <property type="match status" value="1"/>
</dbReference>
<evidence type="ECO:0000259" key="1">
    <source>
        <dbReference type="PROSITE" id="PS50878"/>
    </source>
</evidence>
<dbReference type="SUPFAM" id="SSF56672">
    <property type="entry name" value="DNA/RNA polymerases"/>
    <property type="match status" value="1"/>
</dbReference>
<proteinExistence type="predicted"/>
<dbReference type="Gene3D" id="3.30.70.270">
    <property type="match status" value="1"/>
</dbReference>
<name>A0A2I0KAY2_PUNGR</name>
<evidence type="ECO:0000313" key="3">
    <source>
        <dbReference type="Proteomes" id="UP000233551"/>
    </source>
</evidence>
<feature type="domain" description="Reverse transcriptase" evidence="1">
    <location>
        <begin position="1"/>
        <end position="158"/>
    </location>
</feature>
<dbReference type="Proteomes" id="UP000233551">
    <property type="component" value="Unassembled WGS sequence"/>
</dbReference>
<dbReference type="InterPro" id="IPR053134">
    <property type="entry name" value="RNA-dir_DNA_polymerase"/>
</dbReference>
<keyword evidence="3" id="KW-1185">Reference proteome</keyword>
<dbReference type="PANTHER" id="PTHR24559:SF437">
    <property type="entry name" value="RNA-DIRECTED DNA POLYMERASE HOMOLOG"/>
    <property type="match status" value="1"/>
</dbReference>
<dbReference type="InterPro" id="IPR043128">
    <property type="entry name" value="Rev_trsase/Diguanyl_cyclase"/>
</dbReference>